<gene>
    <name evidence="12" type="primary">asnO</name>
    <name evidence="12" type="ORF">Pla22_43950</name>
</gene>
<evidence type="ECO:0000256" key="6">
    <source>
        <dbReference type="ARBA" id="ARBA00022962"/>
    </source>
</evidence>
<evidence type="ECO:0000259" key="11">
    <source>
        <dbReference type="PROSITE" id="PS51278"/>
    </source>
</evidence>
<keyword evidence="6 8" id="KW-0315">Glutamine amidotransferase</keyword>
<dbReference type="InterPro" id="IPR014729">
    <property type="entry name" value="Rossmann-like_a/b/a_fold"/>
</dbReference>
<evidence type="ECO:0000256" key="4">
    <source>
        <dbReference type="ARBA" id="ARBA00022741"/>
    </source>
</evidence>
<dbReference type="EMBL" id="SJPI01000003">
    <property type="protein sequence ID" value="TWT49203.1"/>
    <property type="molecule type" value="Genomic_DNA"/>
</dbReference>
<dbReference type="Gene3D" id="3.40.50.620">
    <property type="entry name" value="HUPs"/>
    <property type="match status" value="1"/>
</dbReference>
<keyword evidence="4 9" id="KW-0547">Nucleotide-binding</keyword>
<evidence type="ECO:0000256" key="9">
    <source>
        <dbReference type="PIRSR" id="PIRSR001589-2"/>
    </source>
</evidence>
<dbReference type="GO" id="GO:0005829">
    <property type="term" value="C:cytosol"/>
    <property type="evidence" value="ECO:0007669"/>
    <property type="project" value="TreeGrafter"/>
</dbReference>
<keyword evidence="5 9" id="KW-0067">ATP-binding</keyword>
<dbReference type="GO" id="GO:0004066">
    <property type="term" value="F:asparagine synthase (glutamine-hydrolyzing) activity"/>
    <property type="evidence" value="ECO:0007669"/>
    <property type="project" value="UniProtKB-EC"/>
</dbReference>
<evidence type="ECO:0000256" key="8">
    <source>
        <dbReference type="PIRSR" id="PIRSR001589-1"/>
    </source>
</evidence>
<sequence length="620" mass="69195">MCGVLAILTNDQPITVDTHRIAHRMNNVMARRGPDGHGILARKNVLLAHRRLAIRDVNAGQQPMVTPDGRYAISYNGEIYNDTELRRELTDVHDVRFQTRCDTETLLHAFRVWGKNCVDRVRGMFAFVAVDFQTGDVLIARDRCGVKPMFYTRVGNTLLVASSIAALLEHPDVPRRPNFRAISHYLSSFRLTLGRETMYEGIYQLESAQRMTVDARGERIETYWELPIEDATIKFEDAVDELASGLDDSVSRRKVSDKPVGMLLSGGIDSASIAASMMQSGSGFFACGAGQEAQNAEHTAETVGCEFAPVDATEYEYDRAWRELLDATRLPASTPSDAVILMLSKRLKEKVDVALGGEGADEMLCGYAAQHWAGEDFRRHTTADSASSFRLRLTQGYGRDSFRSPVDMFLAGNTFLPSELKSHVFNNDAWKAAELDEKIECVYEDAAGKHVEEGASRKIYRLIHRINLEGQLSRLDTATMQASLEGRVPFTDHILCEKMAKVSFDKHIRLRDGCDPDLTSKELAATHSLQTKRLLRVVAGERLPHEIVDRPKQSFPTPVFDWMGGVWSDRVKQTLASSAFLSEVIHPELLPQLIAAPQSAGVLLWPLMNLAHWGDQEFAA</sequence>
<dbReference type="PANTHER" id="PTHR43284:SF1">
    <property type="entry name" value="ASPARAGINE SYNTHETASE"/>
    <property type="match status" value="1"/>
</dbReference>
<comment type="caution">
    <text evidence="12">The sequence shown here is derived from an EMBL/GenBank/DDBJ whole genome shotgun (WGS) entry which is preliminary data.</text>
</comment>
<feature type="binding site" evidence="9">
    <location>
        <position position="263"/>
    </location>
    <ligand>
        <name>ATP</name>
        <dbReference type="ChEBI" id="CHEBI:30616"/>
    </ligand>
</feature>
<dbReference type="PIRSF" id="PIRSF001589">
    <property type="entry name" value="Asn_synthetase_glu-h"/>
    <property type="match status" value="1"/>
</dbReference>
<dbReference type="InterPro" id="IPR029055">
    <property type="entry name" value="Ntn_hydrolases_N"/>
</dbReference>
<evidence type="ECO:0000313" key="13">
    <source>
        <dbReference type="Proteomes" id="UP000316598"/>
    </source>
</evidence>
<keyword evidence="12" id="KW-0436">Ligase</keyword>
<dbReference type="SUPFAM" id="SSF52402">
    <property type="entry name" value="Adenine nucleotide alpha hydrolases-like"/>
    <property type="match status" value="1"/>
</dbReference>
<evidence type="ECO:0000313" key="12">
    <source>
        <dbReference type="EMBL" id="TWT49203.1"/>
    </source>
</evidence>
<dbReference type="Gene3D" id="3.60.20.10">
    <property type="entry name" value="Glutamine Phosphoribosylpyrophosphate, subunit 1, domain 1"/>
    <property type="match status" value="1"/>
</dbReference>
<dbReference type="GO" id="GO:0005524">
    <property type="term" value="F:ATP binding"/>
    <property type="evidence" value="ECO:0007669"/>
    <property type="project" value="UniProtKB-KW"/>
</dbReference>
<keyword evidence="8" id="KW-0061">Asparagine biosynthesis</keyword>
<accession>A0A5C5WGR7</accession>
<dbReference type="Proteomes" id="UP000316598">
    <property type="component" value="Unassembled WGS sequence"/>
</dbReference>
<dbReference type="Pfam" id="PF13537">
    <property type="entry name" value="GATase_7"/>
    <property type="match status" value="1"/>
</dbReference>
<comment type="pathway">
    <text evidence="1">Amino-acid biosynthesis; L-asparagine biosynthesis; L-asparagine from L-aspartate (L-Gln route): step 1/1.</text>
</comment>
<evidence type="ECO:0000256" key="10">
    <source>
        <dbReference type="PIRSR" id="PIRSR001589-3"/>
    </source>
</evidence>
<dbReference type="InterPro" id="IPR017932">
    <property type="entry name" value="GATase_2_dom"/>
</dbReference>
<evidence type="ECO:0000256" key="1">
    <source>
        <dbReference type="ARBA" id="ARBA00005187"/>
    </source>
</evidence>
<keyword evidence="13" id="KW-1185">Reference proteome</keyword>
<name>A0A5C5WGR7_9BACT</name>
<evidence type="ECO:0000256" key="5">
    <source>
        <dbReference type="ARBA" id="ARBA00022840"/>
    </source>
</evidence>
<comment type="similarity">
    <text evidence="2">Belongs to the asparagine synthetase family.</text>
</comment>
<feature type="site" description="Important for beta-aspartyl-AMP intermediate formation" evidence="10">
    <location>
        <position position="358"/>
    </location>
</feature>
<evidence type="ECO:0000256" key="7">
    <source>
        <dbReference type="ARBA" id="ARBA00048741"/>
    </source>
</evidence>
<dbReference type="InterPro" id="IPR051786">
    <property type="entry name" value="ASN_synthetase/amidase"/>
</dbReference>
<dbReference type="CDD" id="cd00712">
    <property type="entry name" value="AsnB"/>
    <property type="match status" value="1"/>
</dbReference>
<dbReference type="InterPro" id="IPR006426">
    <property type="entry name" value="Asn_synth_AEB"/>
</dbReference>
<evidence type="ECO:0000256" key="2">
    <source>
        <dbReference type="ARBA" id="ARBA00005752"/>
    </source>
</evidence>
<evidence type="ECO:0000256" key="3">
    <source>
        <dbReference type="ARBA" id="ARBA00012737"/>
    </source>
</evidence>
<dbReference type="InterPro" id="IPR033738">
    <property type="entry name" value="AsnB_N"/>
</dbReference>
<dbReference type="CDD" id="cd01991">
    <property type="entry name" value="Asn_synthase_B_C"/>
    <property type="match status" value="1"/>
</dbReference>
<organism evidence="12 13">
    <name type="scientific">Rubripirellula amarantea</name>
    <dbReference type="NCBI Taxonomy" id="2527999"/>
    <lineage>
        <taxon>Bacteria</taxon>
        <taxon>Pseudomonadati</taxon>
        <taxon>Planctomycetota</taxon>
        <taxon>Planctomycetia</taxon>
        <taxon>Pirellulales</taxon>
        <taxon>Pirellulaceae</taxon>
        <taxon>Rubripirellula</taxon>
    </lineage>
</organism>
<dbReference type="NCBIfam" id="TIGR01536">
    <property type="entry name" value="asn_synth_AEB"/>
    <property type="match status" value="1"/>
</dbReference>
<dbReference type="Pfam" id="PF00733">
    <property type="entry name" value="Asn_synthase"/>
    <property type="match status" value="1"/>
</dbReference>
<feature type="domain" description="Glutamine amidotransferase type-2" evidence="11">
    <location>
        <begin position="2"/>
        <end position="216"/>
    </location>
</feature>
<dbReference type="EC" id="6.3.5.4" evidence="3"/>
<dbReference type="PANTHER" id="PTHR43284">
    <property type="entry name" value="ASPARAGINE SYNTHETASE (GLUTAMINE-HYDROLYZING)"/>
    <property type="match status" value="1"/>
</dbReference>
<keyword evidence="8" id="KW-0028">Amino-acid biosynthesis</keyword>
<comment type="catalytic activity">
    <reaction evidence="7">
        <text>L-aspartate + L-glutamine + ATP + H2O = L-asparagine + L-glutamate + AMP + diphosphate + H(+)</text>
        <dbReference type="Rhea" id="RHEA:12228"/>
        <dbReference type="ChEBI" id="CHEBI:15377"/>
        <dbReference type="ChEBI" id="CHEBI:15378"/>
        <dbReference type="ChEBI" id="CHEBI:29985"/>
        <dbReference type="ChEBI" id="CHEBI:29991"/>
        <dbReference type="ChEBI" id="CHEBI:30616"/>
        <dbReference type="ChEBI" id="CHEBI:33019"/>
        <dbReference type="ChEBI" id="CHEBI:58048"/>
        <dbReference type="ChEBI" id="CHEBI:58359"/>
        <dbReference type="ChEBI" id="CHEBI:456215"/>
        <dbReference type="EC" id="6.3.5.4"/>
    </reaction>
</comment>
<dbReference type="SUPFAM" id="SSF56235">
    <property type="entry name" value="N-terminal nucleophile aminohydrolases (Ntn hydrolases)"/>
    <property type="match status" value="1"/>
</dbReference>
<dbReference type="AlphaFoldDB" id="A0A5C5WGR7"/>
<proteinExistence type="inferred from homology"/>
<dbReference type="GO" id="GO:0006529">
    <property type="term" value="P:asparagine biosynthetic process"/>
    <property type="evidence" value="ECO:0007669"/>
    <property type="project" value="UniProtKB-KW"/>
</dbReference>
<protein>
    <recommendedName>
        <fullName evidence="3">asparagine synthase (glutamine-hydrolyzing)</fullName>
        <ecNumber evidence="3">6.3.5.4</ecNumber>
    </recommendedName>
</protein>
<feature type="binding site" evidence="9">
    <location>
        <position position="102"/>
    </location>
    <ligand>
        <name>L-glutamine</name>
        <dbReference type="ChEBI" id="CHEBI:58359"/>
    </ligand>
</feature>
<dbReference type="PROSITE" id="PS51278">
    <property type="entry name" value="GATASE_TYPE_2"/>
    <property type="match status" value="1"/>
</dbReference>
<feature type="active site" description="For GATase activity" evidence="8">
    <location>
        <position position="2"/>
    </location>
</feature>
<reference evidence="12 13" key="1">
    <citation type="submission" date="2019-02" db="EMBL/GenBank/DDBJ databases">
        <title>Deep-cultivation of Planctomycetes and their phenomic and genomic characterization uncovers novel biology.</title>
        <authorList>
            <person name="Wiegand S."/>
            <person name="Jogler M."/>
            <person name="Boedeker C."/>
            <person name="Pinto D."/>
            <person name="Vollmers J."/>
            <person name="Rivas-Marin E."/>
            <person name="Kohn T."/>
            <person name="Peeters S.H."/>
            <person name="Heuer A."/>
            <person name="Rast P."/>
            <person name="Oberbeckmann S."/>
            <person name="Bunk B."/>
            <person name="Jeske O."/>
            <person name="Meyerdierks A."/>
            <person name="Storesund J.E."/>
            <person name="Kallscheuer N."/>
            <person name="Luecker S."/>
            <person name="Lage O.M."/>
            <person name="Pohl T."/>
            <person name="Merkel B.J."/>
            <person name="Hornburger P."/>
            <person name="Mueller R.-W."/>
            <person name="Bruemmer F."/>
            <person name="Labrenz M."/>
            <person name="Spormann A.M."/>
            <person name="Op Den Camp H."/>
            <person name="Overmann J."/>
            <person name="Amann R."/>
            <person name="Jetten M.S.M."/>
            <person name="Mascher T."/>
            <person name="Medema M.H."/>
            <person name="Devos D.P."/>
            <person name="Kaster A.-K."/>
            <person name="Ovreas L."/>
            <person name="Rohde M."/>
            <person name="Galperin M.Y."/>
            <person name="Jogler C."/>
        </authorList>
    </citation>
    <scope>NUCLEOTIDE SEQUENCE [LARGE SCALE GENOMIC DNA]</scope>
    <source>
        <strain evidence="12 13">Pla22</strain>
    </source>
</reference>
<dbReference type="InterPro" id="IPR001962">
    <property type="entry name" value="Asn_synthase"/>
</dbReference>